<protein>
    <submittedName>
        <fullName evidence="3">SSL2 DNA or RNA helicases of superfamily II</fullName>
    </submittedName>
</protein>
<reference evidence="3" key="1">
    <citation type="submission" date="2020-04" db="EMBL/GenBank/DDBJ databases">
        <authorList>
            <person name="Chiriac C."/>
            <person name="Salcher M."/>
            <person name="Ghai R."/>
            <person name="Kavagutti S V."/>
        </authorList>
    </citation>
    <scope>NUCLEOTIDE SEQUENCE</scope>
</reference>
<dbReference type="Pfam" id="PF00271">
    <property type="entry name" value="Helicase_C"/>
    <property type="match status" value="1"/>
</dbReference>
<dbReference type="GO" id="GO:0005524">
    <property type="term" value="F:ATP binding"/>
    <property type="evidence" value="ECO:0007669"/>
    <property type="project" value="InterPro"/>
</dbReference>
<dbReference type="Pfam" id="PF04851">
    <property type="entry name" value="ResIII"/>
    <property type="match status" value="1"/>
</dbReference>
<evidence type="ECO:0000313" key="4">
    <source>
        <dbReference type="EMBL" id="CAB4163611.1"/>
    </source>
</evidence>
<dbReference type="PROSITE" id="PS51194">
    <property type="entry name" value="HELICASE_CTER"/>
    <property type="match status" value="1"/>
</dbReference>
<dbReference type="InterPro" id="IPR027417">
    <property type="entry name" value="P-loop_NTPase"/>
</dbReference>
<dbReference type="EMBL" id="LR796757">
    <property type="protein sequence ID" value="CAB4163611.1"/>
    <property type="molecule type" value="Genomic_DNA"/>
</dbReference>
<dbReference type="PANTHER" id="PTHR47396">
    <property type="entry name" value="TYPE I RESTRICTION ENZYME ECOKI R PROTEIN"/>
    <property type="match status" value="1"/>
</dbReference>
<keyword evidence="3" id="KW-0347">Helicase</keyword>
<dbReference type="InterPro" id="IPR014001">
    <property type="entry name" value="Helicase_ATP-bd"/>
</dbReference>
<keyword evidence="3" id="KW-0378">Hydrolase</keyword>
<accession>A0A6J5M0C8</accession>
<keyword evidence="3" id="KW-0547">Nucleotide-binding</keyword>
<dbReference type="EMBL" id="LR796355">
    <property type="protein sequence ID" value="CAB4139003.1"/>
    <property type="molecule type" value="Genomic_DNA"/>
</dbReference>
<dbReference type="InterPro" id="IPR006935">
    <property type="entry name" value="Helicase/UvrB_N"/>
</dbReference>
<evidence type="ECO:0000313" key="3">
    <source>
        <dbReference type="EMBL" id="CAB4139003.1"/>
    </source>
</evidence>
<gene>
    <name evidence="3" type="ORF">UFOVP339_11</name>
    <name evidence="4" type="ORF">UFOVP807_30</name>
</gene>
<dbReference type="GO" id="GO:0003677">
    <property type="term" value="F:DNA binding"/>
    <property type="evidence" value="ECO:0007669"/>
    <property type="project" value="InterPro"/>
</dbReference>
<dbReference type="PANTHER" id="PTHR47396:SF1">
    <property type="entry name" value="ATP-DEPENDENT HELICASE IRC3-RELATED"/>
    <property type="match status" value="1"/>
</dbReference>
<name>A0A6J5M0C8_9CAUD</name>
<evidence type="ECO:0000259" key="1">
    <source>
        <dbReference type="PROSITE" id="PS51192"/>
    </source>
</evidence>
<feature type="domain" description="Helicase ATP-binding" evidence="1">
    <location>
        <begin position="15"/>
        <end position="166"/>
    </location>
</feature>
<organism evidence="3">
    <name type="scientific">uncultured Caudovirales phage</name>
    <dbReference type="NCBI Taxonomy" id="2100421"/>
    <lineage>
        <taxon>Viruses</taxon>
        <taxon>Duplodnaviria</taxon>
        <taxon>Heunggongvirae</taxon>
        <taxon>Uroviricota</taxon>
        <taxon>Caudoviricetes</taxon>
        <taxon>Peduoviridae</taxon>
        <taxon>Maltschvirus</taxon>
        <taxon>Maltschvirus maltsch</taxon>
    </lineage>
</organism>
<dbReference type="SMART" id="SM00487">
    <property type="entry name" value="DEXDc"/>
    <property type="match status" value="1"/>
</dbReference>
<keyword evidence="3" id="KW-0067">ATP-binding</keyword>
<feature type="domain" description="Helicase C-terminal" evidence="2">
    <location>
        <begin position="218"/>
        <end position="372"/>
    </location>
</feature>
<evidence type="ECO:0000259" key="2">
    <source>
        <dbReference type="PROSITE" id="PS51194"/>
    </source>
</evidence>
<proteinExistence type="predicted"/>
<sequence>MQLRPRQRDFVKRCIDALDKDGNTLGVAPTGAGKTVMLSAVAREVGGRTLVLQHRDELVAQNRATFKAVAPGISTDLYTADRKRWSDGVTFGMVQTLSRPDNLASVPHLDLLVIDEAHHVAANSYKSVIQAARNINPALKVFGVTATPQRGDKRGLSETFSNVADIISLSELISSGFLVKPRFFVIDCNIREDLAKVKVTTNDFDMNEVAEIMDKQVVTDRVLEEWRTRAGDRKTVMFCSTVAHAGHVSEYFKLAGFKADMIHGDMPDGERRRVLRAFDKGELQVLVNVAVLTEGWDCQDVSCVVLLRPCSYKSTMIQMIGRGLRKVDPDRYPGVIKSDCIVLDFGYSILAHGSIDTDVCLRPEPGHKKCPECKTKLPAGALECPVCGYEYPLAGDPDEDEDEPDVEVDKASRAPLSSFVMTEVHLMDMSPYRWQDLFDGVVVMANGLTAWACLVNMNDKWFVVGRADGSNAKLIYATDDKVTALASADDFLRQAGDKDASRKTKRWLSEPATDKQLQLLDLTGMQFGMTKYLASCLITWKFNERDIKRILLR</sequence>
<dbReference type="Gene3D" id="3.40.50.300">
    <property type="entry name" value="P-loop containing nucleotide triphosphate hydrolases"/>
    <property type="match status" value="2"/>
</dbReference>
<dbReference type="SUPFAM" id="SSF52540">
    <property type="entry name" value="P-loop containing nucleoside triphosphate hydrolases"/>
    <property type="match status" value="1"/>
</dbReference>
<dbReference type="InterPro" id="IPR001650">
    <property type="entry name" value="Helicase_C-like"/>
</dbReference>
<dbReference type="PROSITE" id="PS51192">
    <property type="entry name" value="HELICASE_ATP_BIND_1"/>
    <property type="match status" value="1"/>
</dbReference>
<dbReference type="GO" id="GO:0016787">
    <property type="term" value="F:hydrolase activity"/>
    <property type="evidence" value="ECO:0007669"/>
    <property type="project" value="InterPro"/>
</dbReference>
<dbReference type="InterPro" id="IPR050742">
    <property type="entry name" value="Helicase_Restrict-Modif_Enz"/>
</dbReference>
<dbReference type="GO" id="GO:0004386">
    <property type="term" value="F:helicase activity"/>
    <property type="evidence" value="ECO:0007669"/>
    <property type="project" value="UniProtKB-KW"/>
</dbReference>
<dbReference type="SMART" id="SM00490">
    <property type="entry name" value="HELICc"/>
    <property type="match status" value="1"/>
</dbReference>